<dbReference type="OMA" id="WIAGCIQ"/>
<dbReference type="HOGENOM" id="CLU_1462197_0_0_1"/>
<evidence type="ECO:0000313" key="3">
    <source>
        <dbReference type="EMBL" id="CCC05494.1"/>
    </source>
</evidence>
<keyword evidence="4" id="KW-1185">Reference proteome</keyword>
<evidence type="ECO:0000256" key="2">
    <source>
        <dbReference type="SAM" id="SignalP"/>
    </source>
</evidence>
<dbReference type="PANTHER" id="PTHR35605:SF1">
    <property type="entry name" value="ECP2 EFFECTOR PROTEIN DOMAIN-CONTAINING PROTEIN-RELATED"/>
    <property type="match status" value="1"/>
</dbReference>
<dbReference type="VEuPathDB" id="FungiDB:SMAC_09341"/>
<dbReference type="Proteomes" id="UP000001881">
    <property type="component" value="Unassembled WGS sequence"/>
</dbReference>
<evidence type="ECO:0000256" key="1">
    <source>
        <dbReference type="SAM" id="MobiDB-lite"/>
    </source>
</evidence>
<dbReference type="PANTHER" id="PTHR35605">
    <property type="entry name" value="ECP2 EFFECTOR PROTEIN DOMAIN-CONTAINING PROTEIN-RELATED"/>
    <property type="match status" value="1"/>
</dbReference>
<dbReference type="STRING" id="771870.F7WBW4"/>
<proteinExistence type="predicted"/>
<gene>
    <name evidence="3" type="ORF">SMAC_09341</name>
</gene>
<dbReference type="EMBL" id="CABT02000086">
    <property type="protein sequence ID" value="CCC05494.1"/>
    <property type="molecule type" value="Genomic_DNA"/>
</dbReference>
<keyword evidence="2" id="KW-0732">Signal</keyword>
<feature type="signal peptide" evidence="2">
    <location>
        <begin position="1"/>
        <end position="25"/>
    </location>
</feature>
<reference evidence="3 4" key="1">
    <citation type="journal article" date="2010" name="PLoS Genet.">
        <title>De novo assembly of a 40 Mb eukaryotic genome from short sequence reads: Sordaria macrospora, a model organism for fungal morphogenesis.</title>
        <authorList>
            <person name="Nowrousian M."/>
            <person name="Stajich J."/>
            <person name="Chu M."/>
            <person name="Engh I."/>
            <person name="Espagne E."/>
            <person name="Halliday K."/>
            <person name="Kamerewerd J."/>
            <person name="Kempken F."/>
            <person name="Knab B."/>
            <person name="Kuo H.C."/>
            <person name="Osiewacz H.D."/>
            <person name="Poeggeler S."/>
            <person name="Read N."/>
            <person name="Seiler S."/>
            <person name="Smith K."/>
            <person name="Zickler D."/>
            <person name="Kueck U."/>
            <person name="Freitag M."/>
        </authorList>
    </citation>
    <scope>NUCLEOTIDE SEQUENCE [LARGE SCALE GENOMIC DNA]</scope>
    <source>
        <strain evidence="4">ATCC MYA-333 / DSM 997 / K(L3346) / K-hell</strain>
        <tissue evidence="3">Mycelium</tissue>
    </source>
</reference>
<evidence type="ECO:0000313" key="4">
    <source>
        <dbReference type="Proteomes" id="UP000001881"/>
    </source>
</evidence>
<dbReference type="AlphaFoldDB" id="F7WBW4"/>
<organism evidence="3 4">
    <name type="scientific">Sordaria macrospora (strain ATCC MYA-333 / DSM 997 / K(L3346) / K-hell)</name>
    <dbReference type="NCBI Taxonomy" id="771870"/>
    <lineage>
        <taxon>Eukaryota</taxon>
        <taxon>Fungi</taxon>
        <taxon>Dikarya</taxon>
        <taxon>Ascomycota</taxon>
        <taxon>Pezizomycotina</taxon>
        <taxon>Sordariomycetes</taxon>
        <taxon>Sordariomycetidae</taxon>
        <taxon>Sordariales</taxon>
        <taxon>Sordariaceae</taxon>
        <taxon>Sordaria</taxon>
    </lineage>
</organism>
<sequence length="185" mass="19508">MRTSTSPNLFTSLAILLSTLTLAHAIPSPELLTSTGKPPHTLLPPGATFNGTDVNGTDTNPASTPRMALAGTFEASCSFIDPFGNGEPANVAAITEGIDYLRTLSGAPVITQWSCRQVTCIQESAIFVCNEEMDISLQFRNYGDIATGAQAVLHWCGTREGTAPGEAMTGEEGLQWSVIVTGEKC</sequence>
<dbReference type="OrthoDB" id="4589349at2759"/>
<dbReference type="eggNOG" id="ENOG502RJVT">
    <property type="taxonomic scope" value="Eukaryota"/>
</dbReference>
<accession>F7WBW4</accession>
<name>F7WBW4_SORMK</name>
<feature type="compositionally biased region" description="Polar residues" evidence="1">
    <location>
        <begin position="49"/>
        <end position="63"/>
    </location>
</feature>
<dbReference type="InParanoid" id="F7WBW4"/>
<protein>
    <submittedName>
        <fullName evidence="3">WGS project CABT00000000 data, contig 2.86</fullName>
    </submittedName>
</protein>
<comment type="caution">
    <text evidence="3">The sequence shown here is derived from an EMBL/GenBank/DDBJ whole genome shotgun (WGS) entry which is preliminary data.</text>
</comment>
<feature type="chain" id="PRO_5003371194" evidence="2">
    <location>
        <begin position="26"/>
        <end position="185"/>
    </location>
</feature>
<feature type="region of interest" description="Disordered" evidence="1">
    <location>
        <begin position="31"/>
        <end position="63"/>
    </location>
</feature>